<organism evidence="2 3">
    <name type="scientific">Faunimonas pinastri</name>
    <dbReference type="NCBI Taxonomy" id="1855383"/>
    <lineage>
        <taxon>Bacteria</taxon>
        <taxon>Pseudomonadati</taxon>
        <taxon>Pseudomonadota</taxon>
        <taxon>Alphaproteobacteria</taxon>
        <taxon>Hyphomicrobiales</taxon>
        <taxon>Afifellaceae</taxon>
        <taxon>Faunimonas</taxon>
    </lineage>
</organism>
<dbReference type="InterPro" id="IPR001387">
    <property type="entry name" value="Cro/C1-type_HTH"/>
</dbReference>
<dbReference type="AlphaFoldDB" id="A0A1H9D8Q1"/>
<dbReference type="STRING" id="1855383.SAMN05216548_102387"/>
<protein>
    <submittedName>
        <fullName evidence="2">Transcriptional regulator, contains XRE-family HTH domain</fullName>
    </submittedName>
</protein>
<dbReference type="InterPro" id="IPR010982">
    <property type="entry name" value="Lambda_DNA-bd_dom_sf"/>
</dbReference>
<dbReference type="Proteomes" id="UP000199647">
    <property type="component" value="Unassembled WGS sequence"/>
</dbReference>
<dbReference type="Gene3D" id="1.10.260.40">
    <property type="entry name" value="lambda repressor-like DNA-binding domains"/>
    <property type="match status" value="1"/>
</dbReference>
<accession>A0A1H9D8Q1</accession>
<proteinExistence type="predicted"/>
<dbReference type="GO" id="GO:0003677">
    <property type="term" value="F:DNA binding"/>
    <property type="evidence" value="ECO:0007669"/>
    <property type="project" value="InterPro"/>
</dbReference>
<feature type="domain" description="HTH cro/C1-type" evidence="1">
    <location>
        <begin position="16"/>
        <end position="70"/>
    </location>
</feature>
<dbReference type="CDD" id="cd00093">
    <property type="entry name" value="HTH_XRE"/>
    <property type="match status" value="1"/>
</dbReference>
<evidence type="ECO:0000259" key="1">
    <source>
        <dbReference type="PROSITE" id="PS50943"/>
    </source>
</evidence>
<reference evidence="2 3" key="1">
    <citation type="submission" date="2016-10" db="EMBL/GenBank/DDBJ databases">
        <authorList>
            <person name="de Groot N.N."/>
        </authorList>
    </citation>
    <scope>NUCLEOTIDE SEQUENCE [LARGE SCALE GENOMIC DNA]</scope>
    <source>
        <strain evidence="2 3">A52C2</strain>
    </source>
</reference>
<keyword evidence="3" id="KW-1185">Reference proteome</keyword>
<dbReference type="SUPFAM" id="SSF47413">
    <property type="entry name" value="lambda repressor-like DNA-binding domains"/>
    <property type="match status" value="1"/>
</dbReference>
<dbReference type="OrthoDB" id="9797172at2"/>
<dbReference type="SMART" id="SM00530">
    <property type="entry name" value="HTH_XRE"/>
    <property type="match status" value="1"/>
</dbReference>
<dbReference type="EMBL" id="FOFG01000002">
    <property type="protein sequence ID" value="SEQ09856.1"/>
    <property type="molecule type" value="Genomic_DNA"/>
</dbReference>
<dbReference type="PROSITE" id="PS50943">
    <property type="entry name" value="HTH_CROC1"/>
    <property type="match status" value="1"/>
</dbReference>
<name>A0A1H9D8Q1_9HYPH</name>
<sequence>MARQPNSVDAYVGSRIRARRRVLDLTQEAIGDKVGVTFQQIQKYETGTNRVGASRLAQLAQVMDVPISYFFPDAEEGAAAEALDALPADDMASLCRAFSSIDDPSLRREILSFVETLSASRQSQDSGR</sequence>
<gene>
    <name evidence="2" type="ORF">SAMN05216548_102387</name>
</gene>
<evidence type="ECO:0000313" key="3">
    <source>
        <dbReference type="Proteomes" id="UP000199647"/>
    </source>
</evidence>
<dbReference type="RefSeq" id="WP_092495537.1">
    <property type="nucleotide sequence ID" value="NZ_FOFG01000002.1"/>
</dbReference>
<dbReference type="Pfam" id="PF01381">
    <property type="entry name" value="HTH_3"/>
    <property type="match status" value="1"/>
</dbReference>
<evidence type="ECO:0000313" key="2">
    <source>
        <dbReference type="EMBL" id="SEQ09856.1"/>
    </source>
</evidence>